<dbReference type="EMBL" id="BMNK01000023">
    <property type="protein sequence ID" value="GGP17175.1"/>
    <property type="molecule type" value="Genomic_DNA"/>
</dbReference>
<evidence type="ECO:0000313" key="2">
    <source>
        <dbReference type="EMBL" id="GGP17175.1"/>
    </source>
</evidence>
<feature type="region of interest" description="Disordered" evidence="1">
    <location>
        <begin position="41"/>
        <end position="73"/>
    </location>
</feature>
<feature type="region of interest" description="Disordered" evidence="1">
    <location>
        <begin position="1"/>
        <end position="22"/>
    </location>
</feature>
<keyword evidence="3" id="KW-1185">Reference proteome</keyword>
<organism evidence="2 3">
    <name type="scientific">Nonomuraea glycinis</name>
    <dbReference type="NCBI Taxonomy" id="2047744"/>
    <lineage>
        <taxon>Bacteria</taxon>
        <taxon>Bacillati</taxon>
        <taxon>Actinomycetota</taxon>
        <taxon>Actinomycetes</taxon>
        <taxon>Streptosporangiales</taxon>
        <taxon>Streptosporangiaceae</taxon>
        <taxon>Nonomuraea</taxon>
    </lineage>
</organism>
<evidence type="ECO:0000313" key="3">
    <source>
        <dbReference type="Proteomes" id="UP000660745"/>
    </source>
</evidence>
<feature type="compositionally biased region" description="Basic and acidic residues" evidence="1">
    <location>
        <begin position="12"/>
        <end position="22"/>
    </location>
</feature>
<dbReference type="Proteomes" id="UP000660745">
    <property type="component" value="Unassembled WGS sequence"/>
</dbReference>
<name>A0A918AEW1_9ACTN</name>
<evidence type="ECO:0000256" key="1">
    <source>
        <dbReference type="SAM" id="MobiDB-lite"/>
    </source>
</evidence>
<accession>A0A918AEW1</accession>
<reference evidence="2" key="1">
    <citation type="journal article" date="2014" name="Int. J. Syst. Evol. Microbiol.">
        <title>Complete genome sequence of Corynebacterium casei LMG S-19264T (=DSM 44701T), isolated from a smear-ripened cheese.</title>
        <authorList>
            <consortium name="US DOE Joint Genome Institute (JGI-PGF)"/>
            <person name="Walter F."/>
            <person name="Albersmeier A."/>
            <person name="Kalinowski J."/>
            <person name="Ruckert C."/>
        </authorList>
    </citation>
    <scope>NUCLEOTIDE SEQUENCE</scope>
    <source>
        <strain evidence="2">CGMCC 4.7430</strain>
    </source>
</reference>
<dbReference type="AlphaFoldDB" id="A0A918AEW1"/>
<proteinExistence type="predicted"/>
<comment type="caution">
    <text evidence="2">The sequence shown here is derived from an EMBL/GenBank/DDBJ whole genome shotgun (WGS) entry which is preliminary data.</text>
</comment>
<reference evidence="2" key="2">
    <citation type="submission" date="2020-09" db="EMBL/GenBank/DDBJ databases">
        <authorList>
            <person name="Sun Q."/>
            <person name="Zhou Y."/>
        </authorList>
    </citation>
    <scope>NUCLEOTIDE SEQUENCE</scope>
    <source>
        <strain evidence="2">CGMCC 4.7430</strain>
    </source>
</reference>
<protein>
    <submittedName>
        <fullName evidence="2">Uncharacterized protein</fullName>
    </submittedName>
</protein>
<sequence length="73" mass="7959">MSRPPAHGVESTCRRNLADEQRAPAIGQVEQLAEMFSNSRIPRATGGATPTEPAHRHAINQHVTVTVDGMRED</sequence>
<gene>
    <name evidence="2" type="ORF">GCM10012278_83950</name>
</gene>